<sequence>MATGQTLDFSGFYVWLTSNIGSAELMSLQHSNEATLERHVLTRAQQALRPEIFARVNEKLVFHRLSYEHQLEIAEKFLSREIEFLAARGHRIELDKTALPFLVRKGFHPKLGARPMRDAVEKLVGDAVAECLLSGRPACGILAHDELHDRLGVF</sequence>
<dbReference type="InterPro" id="IPR027417">
    <property type="entry name" value="P-loop_NTPase"/>
</dbReference>
<dbReference type="SUPFAM" id="SSF52540">
    <property type="entry name" value="P-loop containing nucleoside triphosphate hydrolases"/>
    <property type="match status" value="1"/>
</dbReference>
<dbReference type="GO" id="GO:0005524">
    <property type="term" value="F:ATP binding"/>
    <property type="evidence" value="ECO:0007669"/>
    <property type="project" value="UniProtKB-KW"/>
</dbReference>
<name>A0A645IRA8_9ZZZZ</name>
<evidence type="ECO:0000256" key="2">
    <source>
        <dbReference type="ARBA" id="ARBA00022840"/>
    </source>
</evidence>
<organism evidence="4">
    <name type="scientific">bioreactor metagenome</name>
    <dbReference type="NCBI Taxonomy" id="1076179"/>
    <lineage>
        <taxon>unclassified sequences</taxon>
        <taxon>metagenomes</taxon>
        <taxon>ecological metagenomes</taxon>
    </lineage>
</organism>
<dbReference type="PANTHER" id="PTHR11638:SF18">
    <property type="entry name" value="HEAT SHOCK PROTEIN 104"/>
    <property type="match status" value="1"/>
</dbReference>
<comment type="caution">
    <text evidence="4">The sequence shown here is derived from an EMBL/GenBank/DDBJ whole genome shotgun (WGS) entry which is preliminary data.</text>
</comment>
<dbReference type="Gene3D" id="1.10.8.60">
    <property type="match status" value="1"/>
</dbReference>
<keyword evidence="1" id="KW-0547">Nucleotide-binding</keyword>
<feature type="domain" description="Clp ATPase C-terminal" evidence="3">
    <location>
        <begin position="65"/>
        <end position="154"/>
    </location>
</feature>
<keyword evidence="2" id="KW-0067">ATP-binding</keyword>
<dbReference type="PANTHER" id="PTHR11638">
    <property type="entry name" value="ATP-DEPENDENT CLP PROTEASE"/>
    <property type="match status" value="1"/>
</dbReference>
<reference evidence="4" key="1">
    <citation type="submission" date="2019-08" db="EMBL/GenBank/DDBJ databases">
        <authorList>
            <person name="Kucharzyk K."/>
            <person name="Murdoch R.W."/>
            <person name="Higgins S."/>
            <person name="Loffler F."/>
        </authorList>
    </citation>
    <scope>NUCLEOTIDE SEQUENCE</scope>
</reference>
<dbReference type="GO" id="GO:0005737">
    <property type="term" value="C:cytoplasm"/>
    <property type="evidence" value="ECO:0007669"/>
    <property type="project" value="TreeGrafter"/>
</dbReference>
<gene>
    <name evidence="4" type="primary">clpB_38</name>
    <name evidence="4" type="ORF">SDC9_201423</name>
</gene>
<dbReference type="GO" id="GO:0016887">
    <property type="term" value="F:ATP hydrolysis activity"/>
    <property type="evidence" value="ECO:0007669"/>
    <property type="project" value="TreeGrafter"/>
</dbReference>
<dbReference type="Pfam" id="PF10431">
    <property type="entry name" value="ClpB_D2-small"/>
    <property type="match status" value="1"/>
</dbReference>
<dbReference type="AlphaFoldDB" id="A0A645IRA8"/>
<dbReference type="InterPro" id="IPR019489">
    <property type="entry name" value="Clp_ATPase_C"/>
</dbReference>
<dbReference type="SMART" id="SM01086">
    <property type="entry name" value="ClpB_D2-small"/>
    <property type="match status" value="1"/>
</dbReference>
<dbReference type="GO" id="GO:0034605">
    <property type="term" value="P:cellular response to heat"/>
    <property type="evidence" value="ECO:0007669"/>
    <property type="project" value="TreeGrafter"/>
</dbReference>
<protein>
    <submittedName>
        <fullName evidence="4">Chaperone protein ClpB</fullName>
    </submittedName>
</protein>
<accession>A0A645IRA8</accession>
<evidence type="ECO:0000313" key="4">
    <source>
        <dbReference type="EMBL" id="MPN53757.1"/>
    </source>
</evidence>
<dbReference type="Gene3D" id="3.40.50.300">
    <property type="entry name" value="P-loop containing nucleotide triphosphate hydrolases"/>
    <property type="match status" value="1"/>
</dbReference>
<dbReference type="EMBL" id="VSSQ01121228">
    <property type="protein sequence ID" value="MPN53757.1"/>
    <property type="molecule type" value="Genomic_DNA"/>
</dbReference>
<dbReference type="InterPro" id="IPR050130">
    <property type="entry name" value="ClpA_ClpB"/>
</dbReference>
<proteinExistence type="predicted"/>
<evidence type="ECO:0000256" key="1">
    <source>
        <dbReference type="ARBA" id="ARBA00022741"/>
    </source>
</evidence>
<evidence type="ECO:0000259" key="3">
    <source>
        <dbReference type="SMART" id="SM01086"/>
    </source>
</evidence>